<dbReference type="EMBL" id="LTAI01000047">
    <property type="protein sequence ID" value="ORE00223.1"/>
    <property type="molecule type" value="Genomic_DNA"/>
</dbReference>
<accession>A0A1X0QKE0</accession>
<name>A0A1X0QKE0_9MICR</name>
<dbReference type="VEuPathDB" id="MicrosporidiaDB:A0H76_1902"/>
<gene>
    <name evidence="1" type="ORF">A0H76_1902</name>
</gene>
<evidence type="ECO:0000313" key="1">
    <source>
        <dbReference type="EMBL" id="ORE00223.1"/>
    </source>
</evidence>
<reference evidence="1 2" key="1">
    <citation type="journal article" date="2017" name="Environ. Microbiol.">
        <title>Decay of the glycolytic pathway and adaptation to intranuclear parasitism within Enterocytozoonidae microsporidia.</title>
        <authorList>
            <person name="Wiredu Boakye D."/>
            <person name="Jaroenlak P."/>
            <person name="Prachumwat A."/>
            <person name="Williams T.A."/>
            <person name="Bateman K.S."/>
            <person name="Itsathitphaisarn O."/>
            <person name="Sritunyalucksana K."/>
            <person name="Paszkiewicz K.H."/>
            <person name="Moore K.A."/>
            <person name="Stentiford G.D."/>
            <person name="Williams B.A."/>
        </authorList>
    </citation>
    <scope>NUCLEOTIDE SEQUENCE [LARGE SCALE GENOMIC DNA]</scope>
    <source>
        <strain evidence="2">canceri</strain>
    </source>
</reference>
<proteinExistence type="predicted"/>
<dbReference type="VEuPathDB" id="MicrosporidiaDB:HERIO_718"/>
<dbReference type="AlphaFoldDB" id="A0A1X0QKE0"/>
<organism evidence="1 2">
    <name type="scientific">Hepatospora eriocheir</name>
    <dbReference type="NCBI Taxonomy" id="1081669"/>
    <lineage>
        <taxon>Eukaryota</taxon>
        <taxon>Fungi</taxon>
        <taxon>Fungi incertae sedis</taxon>
        <taxon>Microsporidia</taxon>
        <taxon>Hepatosporidae</taxon>
        <taxon>Hepatospora</taxon>
    </lineage>
</organism>
<evidence type="ECO:0000313" key="2">
    <source>
        <dbReference type="Proteomes" id="UP000192501"/>
    </source>
</evidence>
<dbReference type="Proteomes" id="UP000192501">
    <property type="component" value="Unassembled WGS sequence"/>
</dbReference>
<protein>
    <submittedName>
        <fullName evidence="1">Uncharacterized protein</fullName>
    </submittedName>
</protein>
<comment type="caution">
    <text evidence="1">The sequence shown here is derived from an EMBL/GenBank/DDBJ whole genome shotgun (WGS) entry which is preliminary data.</text>
</comment>
<sequence>MGKLSKKNKANENEEATPTFGDVVNVHKKLTLFNNLEKNMPISTNNFELFYGLKCENTNHWILQFEIN</sequence>